<evidence type="ECO:0000313" key="2">
    <source>
        <dbReference type="EMBL" id="TCL61658.1"/>
    </source>
</evidence>
<dbReference type="EMBL" id="SLUM01000001">
    <property type="protein sequence ID" value="TCL61658.1"/>
    <property type="molecule type" value="Genomic_DNA"/>
</dbReference>
<dbReference type="InterPro" id="IPR036390">
    <property type="entry name" value="WH_DNA-bd_sf"/>
</dbReference>
<dbReference type="Proteomes" id="UP000295184">
    <property type="component" value="Unassembled WGS sequence"/>
</dbReference>
<dbReference type="Gene3D" id="1.10.10.10">
    <property type="entry name" value="Winged helix-like DNA-binding domain superfamily/Winged helix DNA-binding domain"/>
    <property type="match status" value="1"/>
</dbReference>
<dbReference type="STRING" id="1650663.GCA_001486665_01716"/>
<sequence length="117" mass="13354">MGVSENLKRGVTELVLLSLLAQRDMYGYEMSQELQARSGGKFILQESSMYPTLYRLEDKGYITVTKQQVGKRRTRMYYHLEPSGQDYLQSSVAEYLAMQEGIRAILTSCGMNEVEPV</sequence>
<dbReference type="SUPFAM" id="SSF46785">
    <property type="entry name" value="Winged helix' DNA-binding domain"/>
    <property type="match status" value="1"/>
</dbReference>
<dbReference type="Pfam" id="PF03551">
    <property type="entry name" value="PadR"/>
    <property type="match status" value="1"/>
</dbReference>
<protein>
    <submittedName>
        <fullName evidence="2">PadR family transcriptional regulator PadR</fullName>
    </submittedName>
</protein>
<proteinExistence type="predicted"/>
<dbReference type="PANTHER" id="PTHR33169:SF27">
    <property type="entry name" value="TRANSCRIPTIONAL REGULATOR PADR FAMILY PROTEIN"/>
    <property type="match status" value="1"/>
</dbReference>
<dbReference type="OrthoDB" id="9808017at2"/>
<dbReference type="InterPro" id="IPR036388">
    <property type="entry name" value="WH-like_DNA-bd_sf"/>
</dbReference>
<organism evidence="2 3">
    <name type="scientific">Allofournierella massiliensis</name>
    <dbReference type="NCBI Taxonomy" id="1650663"/>
    <lineage>
        <taxon>Bacteria</taxon>
        <taxon>Bacillati</taxon>
        <taxon>Bacillota</taxon>
        <taxon>Clostridia</taxon>
        <taxon>Eubacteriales</taxon>
        <taxon>Oscillospiraceae</taxon>
        <taxon>Allofournierella</taxon>
    </lineage>
</organism>
<gene>
    <name evidence="2" type="ORF">EDD77_101112</name>
</gene>
<comment type="caution">
    <text evidence="2">The sequence shown here is derived from an EMBL/GenBank/DDBJ whole genome shotgun (WGS) entry which is preliminary data.</text>
</comment>
<feature type="domain" description="Transcription regulator PadR N-terminal" evidence="1">
    <location>
        <begin position="16"/>
        <end position="89"/>
    </location>
</feature>
<evidence type="ECO:0000259" key="1">
    <source>
        <dbReference type="Pfam" id="PF03551"/>
    </source>
</evidence>
<dbReference type="PANTHER" id="PTHR33169">
    <property type="entry name" value="PADR-FAMILY TRANSCRIPTIONAL REGULATOR"/>
    <property type="match status" value="1"/>
</dbReference>
<evidence type="ECO:0000313" key="3">
    <source>
        <dbReference type="Proteomes" id="UP000295184"/>
    </source>
</evidence>
<name>A0A4R1R7V5_9FIRM</name>
<dbReference type="AlphaFoldDB" id="A0A4R1R7V5"/>
<dbReference type="RefSeq" id="WP_058964130.1">
    <property type="nucleotide sequence ID" value="NZ_CABKVM010000016.1"/>
</dbReference>
<dbReference type="InterPro" id="IPR005149">
    <property type="entry name" value="Tscrpt_reg_PadR_N"/>
</dbReference>
<reference evidence="2 3" key="1">
    <citation type="submission" date="2019-03" db="EMBL/GenBank/DDBJ databases">
        <title>Genomic Encyclopedia of Type Strains, Phase IV (KMG-IV): sequencing the most valuable type-strain genomes for metagenomic binning, comparative biology and taxonomic classification.</title>
        <authorList>
            <person name="Goeker M."/>
        </authorList>
    </citation>
    <scope>NUCLEOTIDE SEQUENCE [LARGE SCALE GENOMIC DNA]</scope>
    <source>
        <strain evidence="2 3">DSM 100451</strain>
    </source>
</reference>
<accession>A0A4R1R7V5</accession>
<dbReference type="InterPro" id="IPR052509">
    <property type="entry name" value="Metal_resp_DNA-bind_regulator"/>
</dbReference>